<organism evidence="2 3">
    <name type="scientific">Oceanidesulfovibrio indonesiensis</name>
    <dbReference type="NCBI Taxonomy" id="54767"/>
    <lineage>
        <taxon>Bacteria</taxon>
        <taxon>Pseudomonadati</taxon>
        <taxon>Thermodesulfobacteriota</taxon>
        <taxon>Desulfovibrionia</taxon>
        <taxon>Desulfovibrionales</taxon>
        <taxon>Desulfovibrionaceae</taxon>
        <taxon>Oceanidesulfovibrio</taxon>
    </lineage>
</organism>
<comment type="caution">
    <text evidence="2">The sequence shown here is derived from an EMBL/GenBank/DDBJ whole genome shotgun (WGS) entry which is preliminary data.</text>
</comment>
<evidence type="ECO:0000259" key="1">
    <source>
        <dbReference type="Pfam" id="PF13936"/>
    </source>
</evidence>
<evidence type="ECO:0000313" key="3">
    <source>
        <dbReference type="Proteomes" id="UP000448292"/>
    </source>
</evidence>
<dbReference type="SUPFAM" id="SSF52540">
    <property type="entry name" value="P-loop containing nucleoside triphosphate hydrolases"/>
    <property type="match status" value="1"/>
</dbReference>
<keyword evidence="3" id="KW-1185">Reference proteome</keyword>
<dbReference type="AlphaFoldDB" id="A0A7M3MAB1"/>
<protein>
    <submittedName>
        <fullName evidence="2">RNA polymerase subunit sigma-70</fullName>
    </submittedName>
</protein>
<dbReference type="Pfam" id="PF13481">
    <property type="entry name" value="AAA_25"/>
    <property type="match status" value="1"/>
</dbReference>
<dbReference type="OrthoDB" id="186937at2"/>
<gene>
    <name evidence="2" type="ORF">DPQ33_18275</name>
</gene>
<dbReference type="Pfam" id="PF13936">
    <property type="entry name" value="HTH_38"/>
    <property type="match status" value="1"/>
</dbReference>
<accession>A0A7M3MAB1</accession>
<evidence type="ECO:0000313" key="2">
    <source>
        <dbReference type="EMBL" id="TVM13537.1"/>
    </source>
</evidence>
<dbReference type="InterPro" id="IPR027417">
    <property type="entry name" value="P-loop_NTPase"/>
</dbReference>
<proteinExistence type="predicted"/>
<name>A0A7M3MAB1_9BACT</name>
<dbReference type="Gene3D" id="3.40.50.300">
    <property type="entry name" value="P-loop containing nucleotide triphosphate hydrolases"/>
    <property type="match status" value="1"/>
</dbReference>
<feature type="domain" description="Transposase IS30-like HTH" evidence="1">
    <location>
        <begin position="352"/>
        <end position="382"/>
    </location>
</feature>
<dbReference type="InterPro" id="IPR025246">
    <property type="entry name" value="IS30-like_HTH"/>
</dbReference>
<reference evidence="2 3" key="1">
    <citation type="submission" date="2018-06" db="EMBL/GenBank/DDBJ databases">
        <title>Complete genome of Desulfovibrio indonesiensis P37SLT.</title>
        <authorList>
            <person name="Crispim J.S."/>
            <person name="Vidigal P.M.P."/>
            <person name="Silva L.C.F."/>
            <person name="Laguardia C.N."/>
            <person name="Araujo L.C."/>
            <person name="Dias R.S."/>
            <person name="Sousa M.P."/>
            <person name="Paula S.O."/>
            <person name="Silva C."/>
        </authorList>
    </citation>
    <scope>NUCLEOTIDE SEQUENCE [LARGE SCALE GENOMIC DNA]</scope>
    <source>
        <strain evidence="2 3">P37SLT</strain>
    </source>
</reference>
<dbReference type="Proteomes" id="UP000448292">
    <property type="component" value="Unassembled WGS sequence"/>
</dbReference>
<dbReference type="EMBL" id="QMIE01000039">
    <property type="protein sequence ID" value="TVM13537.1"/>
    <property type="molecule type" value="Genomic_DNA"/>
</dbReference>
<sequence length="391" mass="42824">MVVPRLMPGGIISGEEYACGSIAGGPGNTCSTNLLTGAGSDCKTRETWADVVELAQRVWNVSPLQAAKRLSAEFGLANDPPRHSPYLRSGIPQPPQLVAVDAVDFMEFDLPERGFILYPVIPYQGIVEAYAPRGIGKTYVALSMALAVATGDSLFSWKAPEPKRVLYVDGEMPARGMQERLRALLKGGIGDTTLASQLFYLITPDVQQAPMPDLSTEIGQAAIDAHLQGVSLLILDNLATLCRTGKENEARSWLPVQGWLLNLRRRGISTLIIHHAGKSGDQRGTSAKEDIMDTVISLRRPAEYAMSEGARFEVHLTKARGIVGEDAKPFEANLRTIGERSFWETTPIEDVEVERLKDCLAAKMSLREIAEELGKSKSTIHRMKEKMNLKK</sequence>